<dbReference type="PANTHER" id="PTHR12455">
    <property type="entry name" value="NUCLEOLAR COMPLEX PROTEIN 4"/>
    <property type="match status" value="1"/>
</dbReference>
<dbReference type="STRING" id="1035309.A0A2C5WYY6"/>
<evidence type="ECO:0000256" key="1">
    <source>
        <dbReference type="ARBA" id="ARBA00007797"/>
    </source>
</evidence>
<evidence type="ECO:0000313" key="4">
    <source>
        <dbReference type="EMBL" id="PHH50920.1"/>
    </source>
</evidence>
<dbReference type="InterPro" id="IPR005612">
    <property type="entry name" value="CCAAT-binding_factor"/>
</dbReference>
<name>A0A2C5WYY6_9PEZI</name>
<protein>
    <recommendedName>
        <fullName evidence="3">CCAAT-binding factor domain-containing protein</fullName>
    </recommendedName>
</protein>
<proteinExistence type="inferred from homology"/>
<dbReference type="GO" id="GO:0042254">
    <property type="term" value="P:ribosome biogenesis"/>
    <property type="evidence" value="ECO:0007669"/>
    <property type="project" value="InterPro"/>
</dbReference>
<reference evidence="4 5" key="1">
    <citation type="journal article" date="2013" name="Fungal Biol.">
        <title>Analysis of microsatellite markers in the genome of the plant pathogen Ceratocystis fimbriata.</title>
        <authorList>
            <person name="Simpson M.C."/>
            <person name="Wilken P.M."/>
            <person name="Coetzee M.P."/>
            <person name="Wingfield M.J."/>
            <person name="Wingfield B.D."/>
        </authorList>
    </citation>
    <scope>NUCLEOTIDE SEQUENCE [LARGE SCALE GENOMIC DNA]</scope>
    <source>
        <strain evidence="4 5">CBS 114723</strain>
    </source>
</reference>
<keyword evidence="5" id="KW-1185">Reference proteome</keyword>
<comment type="similarity">
    <text evidence="1">Belongs to the CBF/MAK21 family.</text>
</comment>
<organism evidence="4 5">
    <name type="scientific">Ceratocystis fimbriata CBS 114723</name>
    <dbReference type="NCBI Taxonomy" id="1035309"/>
    <lineage>
        <taxon>Eukaryota</taxon>
        <taxon>Fungi</taxon>
        <taxon>Dikarya</taxon>
        <taxon>Ascomycota</taxon>
        <taxon>Pezizomycotina</taxon>
        <taxon>Sordariomycetes</taxon>
        <taxon>Hypocreomycetidae</taxon>
        <taxon>Microascales</taxon>
        <taxon>Ceratocystidaceae</taxon>
        <taxon>Ceratocystis</taxon>
    </lineage>
</organism>
<comment type="caution">
    <text evidence="4">The sequence shown here is derived from an EMBL/GenBank/DDBJ whole genome shotgun (WGS) entry which is preliminary data.</text>
</comment>
<dbReference type="EMBL" id="APWK03000109">
    <property type="protein sequence ID" value="PHH50920.1"/>
    <property type="molecule type" value="Genomic_DNA"/>
</dbReference>
<evidence type="ECO:0000259" key="3">
    <source>
        <dbReference type="Pfam" id="PF03914"/>
    </source>
</evidence>
<dbReference type="GO" id="GO:0032040">
    <property type="term" value="C:small-subunit processome"/>
    <property type="evidence" value="ECO:0007669"/>
    <property type="project" value="TreeGrafter"/>
</dbReference>
<evidence type="ECO:0000313" key="5">
    <source>
        <dbReference type="Proteomes" id="UP000222788"/>
    </source>
</evidence>
<dbReference type="Pfam" id="PF03914">
    <property type="entry name" value="CBF"/>
    <property type="match status" value="1"/>
</dbReference>
<accession>A0A2C5WYY6</accession>
<sequence>MPSSATKDALKRKRKLAGSEAPKKRRRSVGSDDGMDVGTQILELEAQILESKKHYNNLTKLFDYIEDYMDNSELSMLAAVACCRVFIKLLAAGRLLPKKGLSEKDLVVVQWLRERYVAYRALLLTLMSVDELSLTILTLIMKLLKVEAQYLNNKEEYQFPPFFATNLIKTLLEECGSEVRKEFISEFVDEFDDIRYFTLRAVKTLVGTWSEDRQFFDTTFEFLSAIDGVPDSNDELQDFYIEKPKVKSHPLFSVIQHKRQAQDAWLALMAHGSTKDRRKKILNVLVETIAPWFLKPELLADFLTDCYNMGGATSLLALSGVFYLIENRNLDYPSFYTKLYSLLDRDILHSKHRSKFFRLMDTFLSSSHLPAALVASFIKRLARLALSAPPSAVVFVVPWVYNMFRAHPLCTFLLHREILDSELKKLVENEGFGDPFNPDEADPMETGATDSCLWELVQLQNHYHPNVATIAKIISEQFTKQSYNLEDFLDHSYNSLLEAEMSKDVRKAPVVEFQIPKRIFLPQDKDSGVADNLVVKLWEF</sequence>
<evidence type="ECO:0000256" key="2">
    <source>
        <dbReference type="SAM" id="MobiDB-lite"/>
    </source>
</evidence>
<dbReference type="GO" id="GO:0030692">
    <property type="term" value="C:Noc4p-Nop14p complex"/>
    <property type="evidence" value="ECO:0007669"/>
    <property type="project" value="TreeGrafter"/>
</dbReference>
<dbReference type="PANTHER" id="PTHR12455:SF0">
    <property type="entry name" value="NUCLEOLAR COMPLEX PROTEIN 4 HOMOLOG"/>
    <property type="match status" value="1"/>
</dbReference>
<feature type="domain" description="CCAAT-binding factor" evidence="3">
    <location>
        <begin position="314"/>
        <end position="471"/>
    </location>
</feature>
<gene>
    <name evidence="4" type="ORF">CFIMG_004645RA</name>
</gene>
<dbReference type="AlphaFoldDB" id="A0A2C5WYY6"/>
<dbReference type="InterPro" id="IPR027193">
    <property type="entry name" value="Noc4"/>
</dbReference>
<feature type="region of interest" description="Disordered" evidence="2">
    <location>
        <begin position="1"/>
        <end position="34"/>
    </location>
</feature>
<dbReference type="Proteomes" id="UP000222788">
    <property type="component" value="Unassembled WGS sequence"/>
</dbReference>
<reference evidence="4 5" key="2">
    <citation type="journal article" date="2013" name="IMA Fungus">
        <title>IMA Genome-F 1: Ceratocystis fimbriata: Draft nuclear genome sequence for the plant pathogen, Ceratocystis fimbriata.</title>
        <authorList>
            <person name="Wilken P.M."/>
            <person name="Steenkamp E.T."/>
            <person name="Wingfield M.J."/>
            <person name="de Beer Z.W."/>
            <person name="Wingfield B.D."/>
        </authorList>
    </citation>
    <scope>NUCLEOTIDE SEQUENCE [LARGE SCALE GENOMIC DNA]</scope>
    <source>
        <strain evidence="4 5">CBS 114723</strain>
    </source>
</reference>
<dbReference type="OrthoDB" id="10263185at2759"/>